<organism evidence="1 2">
    <name type="scientific">Heracleum sosnowskyi</name>
    <dbReference type="NCBI Taxonomy" id="360622"/>
    <lineage>
        <taxon>Eukaryota</taxon>
        <taxon>Viridiplantae</taxon>
        <taxon>Streptophyta</taxon>
        <taxon>Embryophyta</taxon>
        <taxon>Tracheophyta</taxon>
        <taxon>Spermatophyta</taxon>
        <taxon>Magnoliopsida</taxon>
        <taxon>eudicotyledons</taxon>
        <taxon>Gunneridae</taxon>
        <taxon>Pentapetalae</taxon>
        <taxon>asterids</taxon>
        <taxon>campanulids</taxon>
        <taxon>Apiales</taxon>
        <taxon>Apiaceae</taxon>
        <taxon>Apioideae</taxon>
        <taxon>apioid superclade</taxon>
        <taxon>Tordylieae</taxon>
        <taxon>Tordyliinae</taxon>
        <taxon>Heracleum</taxon>
    </lineage>
</organism>
<evidence type="ECO:0000313" key="1">
    <source>
        <dbReference type="EMBL" id="KAK1387272.1"/>
    </source>
</evidence>
<keyword evidence="2" id="KW-1185">Reference proteome</keyword>
<gene>
    <name evidence="1" type="ORF">POM88_015450</name>
</gene>
<dbReference type="InterPro" id="IPR053205">
    <property type="entry name" value="GHMP_kinase_L-arabinokinase"/>
</dbReference>
<protein>
    <submittedName>
        <fullName evidence="1">Uncharacterized protein</fullName>
    </submittedName>
</protein>
<accession>A0AAD8MWE6</accession>
<sequence length="101" mass="11151">MEILKALKLVSPNLYKDNKIRLFTYWLHSIKAGLVVSNVVPVACSAAVDGGIRSVCVTNFRYGVNVGFISCFYASKIYKYMDNHLSCVIGDGENSDATLRP</sequence>
<dbReference type="AlphaFoldDB" id="A0AAD8MWE6"/>
<dbReference type="EMBL" id="JAUIZM010000004">
    <property type="protein sequence ID" value="KAK1387272.1"/>
    <property type="molecule type" value="Genomic_DNA"/>
</dbReference>
<dbReference type="PANTHER" id="PTHR38134">
    <property type="entry name" value="SLR1395 PROTEIN"/>
    <property type="match status" value="1"/>
</dbReference>
<evidence type="ECO:0000313" key="2">
    <source>
        <dbReference type="Proteomes" id="UP001237642"/>
    </source>
</evidence>
<dbReference type="PANTHER" id="PTHR38134:SF2">
    <property type="entry name" value="GALACTOKINASE"/>
    <property type="match status" value="1"/>
</dbReference>
<comment type="caution">
    <text evidence="1">The sequence shown here is derived from an EMBL/GenBank/DDBJ whole genome shotgun (WGS) entry which is preliminary data.</text>
</comment>
<dbReference type="Proteomes" id="UP001237642">
    <property type="component" value="Unassembled WGS sequence"/>
</dbReference>
<reference evidence="1" key="1">
    <citation type="submission" date="2023-02" db="EMBL/GenBank/DDBJ databases">
        <title>Genome of toxic invasive species Heracleum sosnowskyi carries increased number of genes despite the absence of recent whole-genome duplications.</title>
        <authorList>
            <person name="Schelkunov M."/>
            <person name="Shtratnikova V."/>
            <person name="Makarenko M."/>
            <person name="Klepikova A."/>
            <person name="Omelchenko D."/>
            <person name="Novikova G."/>
            <person name="Obukhova E."/>
            <person name="Bogdanov V."/>
            <person name="Penin A."/>
            <person name="Logacheva M."/>
        </authorList>
    </citation>
    <scope>NUCLEOTIDE SEQUENCE</scope>
    <source>
        <strain evidence="1">Hsosn_3</strain>
        <tissue evidence="1">Leaf</tissue>
    </source>
</reference>
<reference evidence="1" key="2">
    <citation type="submission" date="2023-05" db="EMBL/GenBank/DDBJ databases">
        <authorList>
            <person name="Schelkunov M.I."/>
        </authorList>
    </citation>
    <scope>NUCLEOTIDE SEQUENCE</scope>
    <source>
        <strain evidence="1">Hsosn_3</strain>
        <tissue evidence="1">Leaf</tissue>
    </source>
</reference>
<name>A0AAD8MWE6_9APIA</name>
<proteinExistence type="predicted"/>